<keyword evidence="3" id="KW-1185">Reference proteome</keyword>
<name>A0A543A744_9ACTN</name>
<protein>
    <submittedName>
        <fullName evidence="2">Uncharacterized protein</fullName>
    </submittedName>
</protein>
<accession>A0A543A744</accession>
<evidence type="ECO:0000313" key="2">
    <source>
        <dbReference type="EMBL" id="TQL68407.1"/>
    </source>
</evidence>
<dbReference type="EMBL" id="VFOV01000001">
    <property type="protein sequence ID" value="TQL68407.1"/>
    <property type="molecule type" value="Genomic_DNA"/>
</dbReference>
<evidence type="ECO:0000256" key="1">
    <source>
        <dbReference type="SAM" id="MobiDB-lite"/>
    </source>
</evidence>
<gene>
    <name evidence="2" type="ORF">FB381_2296</name>
</gene>
<organism evidence="2 3">
    <name type="scientific">Nocardioides albertanoniae</name>
    <dbReference type="NCBI Taxonomy" id="1175486"/>
    <lineage>
        <taxon>Bacteria</taxon>
        <taxon>Bacillati</taxon>
        <taxon>Actinomycetota</taxon>
        <taxon>Actinomycetes</taxon>
        <taxon>Propionibacteriales</taxon>
        <taxon>Nocardioidaceae</taxon>
        <taxon>Nocardioides</taxon>
    </lineage>
</organism>
<reference evidence="2 3" key="1">
    <citation type="submission" date="2019-06" db="EMBL/GenBank/DDBJ databases">
        <title>Sequencing the genomes of 1000 actinobacteria strains.</title>
        <authorList>
            <person name="Klenk H.-P."/>
        </authorList>
    </citation>
    <scope>NUCLEOTIDE SEQUENCE [LARGE SCALE GENOMIC DNA]</scope>
    <source>
        <strain evidence="2 3">DSM 25218</strain>
    </source>
</reference>
<sequence length="225" mass="24046">MSAMADSGAGAGRRDETTQWHVATDVATPGWVEVPPPGNDSGQPWPDVAIAEVEDFWQGETGPEVRAEISQILTAAQQMRAPQEALSLLYWPVQVPAAVGVHVRVLPTVSLALWTEADFDVIRYDGALIGSGAQCVQSAEVAMDGGNGSMPFVSASWVFNQGSDSVVVSVDPVPADWFMHMLGGLQSLLQTLELRRPDGSLFVGEPFDGLARTDIEEWAPLDDSA</sequence>
<evidence type="ECO:0000313" key="3">
    <source>
        <dbReference type="Proteomes" id="UP000320209"/>
    </source>
</evidence>
<proteinExistence type="predicted"/>
<dbReference type="Proteomes" id="UP000320209">
    <property type="component" value="Unassembled WGS sequence"/>
</dbReference>
<dbReference type="AlphaFoldDB" id="A0A543A744"/>
<comment type="caution">
    <text evidence="2">The sequence shown here is derived from an EMBL/GenBank/DDBJ whole genome shotgun (WGS) entry which is preliminary data.</text>
</comment>
<feature type="region of interest" description="Disordered" evidence="1">
    <location>
        <begin position="1"/>
        <end position="20"/>
    </location>
</feature>